<protein>
    <recommendedName>
        <fullName evidence="7">von Willebrand and RING finger domain-containing protein</fullName>
    </recommendedName>
</protein>
<dbReference type="PANTHER" id="PTHR10579:SF43">
    <property type="entry name" value="ZINC FINGER (C3HC4-TYPE RING FINGER) FAMILY PROTEIN"/>
    <property type="match status" value="1"/>
</dbReference>
<keyword evidence="1" id="KW-0863">Zinc-finger</keyword>
<feature type="compositionally biased region" description="Basic and acidic residues" evidence="2">
    <location>
        <begin position="377"/>
        <end position="387"/>
    </location>
</feature>
<dbReference type="SUPFAM" id="SSF57850">
    <property type="entry name" value="RING/U-box"/>
    <property type="match status" value="1"/>
</dbReference>
<evidence type="ECO:0000259" key="4">
    <source>
        <dbReference type="PROSITE" id="PS50234"/>
    </source>
</evidence>
<dbReference type="PANTHER" id="PTHR10579">
    <property type="entry name" value="CALCIUM-ACTIVATED CHLORIDE CHANNEL REGULATOR"/>
    <property type="match status" value="1"/>
</dbReference>
<dbReference type="InterPro" id="IPR002035">
    <property type="entry name" value="VWF_A"/>
</dbReference>
<dbReference type="Proteomes" id="UP000799421">
    <property type="component" value="Unassembled WGS sequence"/>
</dbReference>
<evidence type="ECO:0000256" key="1">
    <source>
        <dbReference type="PROSITE-ProRule" id="PRU00175"/>
    </source>
</evidence>
<dbReference type="OrthoDB" id="299997at2759"/>
<evidence type="ECO:0000259" key="3">
    <source>
        <dbReference type="PROSITE" id="PS50089"/>
    </source>
</evidence>
<feature type="domain" description="VWFA" evidence="4">
    <location>
        <begin position="441"/>
        <end position="614"/>
    </location>
</feature>
<keyword evidence="1" id="KW-0862">Zinc</keyword>
<evidence type="ECO:0000313" key="5">
    <source>
        <dbReference type="EMBL" id="KAF2862381.1"/>
    </source>
</evidence>
<reference evidence="5" key="1">
    <citation type="journal article" date="2020" name="Stud. Mycol.">
        <title>101 Dothideomycetes genomes: a test case for predicting lifestyles and emergence of pathogens.</title>
        <authorList>
            <person name="Haridas S."/>
            <person name="Albert R."/>
            <person name="Binder M."/>
            <person name="Bloem J."/>
            <person name="Labutti K."/>
            <person name="Salamov A."/>
            <person name="Andreopoulos B."/>
            <person name="Baker S."/>
            <person name="Barry K."/>
            <person name="Bills G."/>
            <person name="Bluhm B."/>
            <person name="Cannon C."/>
            <person name="Castanera R."/>
            <person name="Culley D."/>
            <person name="Daum C."/>
            <person name="Ezra D."/>
            <person name="Gonzalez J."/>
            <person name="Henrissat B."/>
            <person name="Kuo A."/>
            <person name="Liang C."/>
            <person name="Lipzen A."/>
            <person name="Lutzoni F."/>
            <person name="Magnuson J."/>
            <person name="Mondo S."/>
            <person name="Nolan M."/>
            <person name="Ohm R."/>
            <person name="Pangilinan J."/>
            <person name="Park H.-J."/>
            <person name="Ramirez L."/>
            <person name="Alfaro M."/>
            <person name="Sun H."/>
            <person name="Tritt A."/>
            <person name="Yoshinaga Y."/>
            <person name="Zwiers L.-H."/>
            <person name="Turgeon B."/>
            <person name="Goodwin S."/>
            <person name="Spatafora J."/>
            <person name="Crous P."/>
            <person name="Grigoriev I."/>
        </authorList>
    </citation>
    <scope>NUCLEOTIDE SEQUENCE</scope>
    <source>
        <strain evidence="5">CBS 480.64</strain>
    </source>
</reference>
<dbReference type="Gene3D" id="2.30.29.30">
    <property type="entry name" value="Pleckstrin-homology domain (PH domain)/Phosphotyrosine-binding domain (PTB)"/>
    <property type="match status" value="1"/>
</dbReference>
<dbReference type="EMBL" id="MU005966">
    <property type="protein sequence ID" value="KAF2862381.1"/>
    <property type="molecule type" value="Genomic_DNA"/>
</dbReference>
<evidence type="ECO:0000256" key="2">
    <source>
        <dbReference type="SAM" id="MobiDB-lite"/>
    </source>
</evidence>
<dbReference type="Pfam" id="PF15411">
    <property type="entry name" value="PH_10"/>
    <property type="match status" value="1"/>
</dbReference>
<keyword evidence="1" id="KW-0479">Metal-binding</keyword>
<proteinExistence type="predicted"/>
<sequence>MSIFADAPRASRREKTLLKTDCAVCDEPLQYTLKGEKILQLACGHVSHEACCYEYLREFQLPNCPACDEPLSLDARRGGDVDAFNRMLRSFQPPSPTATWEAGSTRRDVVSRQSSVGQQPRDLPSIAERALSVDTGLISTIDESEANYTHGRRHDYDVQSMETDLGANSTHCGSITSRNPIPPPTLTLRSEFPTLSRSRQPQSLTCLVTVEVVEGQWRPDPEDFGIRVPPVPATPTVASTARSASVSSDPYAMQAVKDNLYRRVDNWHGLNFSRFGGLLLHANVRVGKDRVAWQDLECYLFTDMLICVKEKKVTKGRCTLKGSILIKKHLRSVEANPDNILTLHLSVAELPAFHLQFRDRRQLEVWQRHLLDVGRRLPPPVEDRETSSTEDDENQPPRPPSVMSSNYGGRSQVTAPTEYSVRAQQMHDPPSPSYSLHVPLDIVVVIPLSSSIHGLKITLLRDALRFIITNLSDRDRMGLVTFGCGNGGVPLVGMTSKNWLGWANVLDSLRPLGSKNKRADAVEGANVAMDLLMQRRSSNPLSSILLICDSPSLDQESIDFVVSRAEAAKIPIYSFGLGLSHKPDALVELSGRTKGAYIYVKDWMMLRECVAGCLGALQSTSHGNVELRLQLPDGSPAKFVKISGALHVTKRAGGRDAQAILGDLRFGDKRDILVQLAIEQDAPIDATASEWENVIAGLEALGGPFDSEGSIRASVEEVPLITADLTWAGILKDNTRTQLSRPSLLTIPMLPPAPSPPSSLGPPGASIPAPIPPHPSIVQRRMELLTSDMLSRALMLVSKGHHERAAHLLSETRPILKGLGKGGLPPLPPPTPRTGTSATMYPPEPWQRALSRAESIAPSTTSTTRTFLPAAGIDPATMAALDAELVSSLEWMPHPAIFLRDSRKAVLQAIGVISSQRGYSFRSPAETLWAERITGVRRLVERSREWRDVTEGALVEEI</sequence>
<feature type="domain" description="RING-type" evidence="3">
    <location>
        <begin position="22"/>
        <end position="68"/>
    </location>
</feature>
<keyword evidence="6" id="KW-1185">Reference proteome</keyword>
<dbReference type="InterPro" id="IPR011993">
    <property type="entry name" value="PH-like_dom_sf"/>
</dbReference>
<dbReference type="SUPFAM" id="SSF50729">
    <property type="entry name" value="PH domain-like"/>
    <property type="match status" value="1"/>
</dbReference>
<dbReference type="InterPro" id="IPR051266">
    <property type="entry name" value="CLCR"/>
</dbReference>
<feature type="region of interest" description="Disordered" evidence="2">
    <location>
        <begin position="377"/>
        <end position="413"/>
    </location>
</feature>
<dbReference type="InterPro" id="IPR036465">
    <property type="entry name" value="vWFA_dom_sf"/>
</dbReference>
<accession>A0A6A7C4E5</accession>
<evidence type="ECO:0008006" key="7">
    <source>
        <dbReference type="Google" id="ProtNLM"/>
    </source>
</evidence>
<organism evidence="5 6">
    <name type="scientific">Piedraia hortae CBS 480.64</name>
    <dbReference type="NCBI Taxonomy" id="1314780"/>
    <lineage>
        <taxon>Eukaryota</taxon>
        <taxon>Fungi</taxon>
        <taxon>Dikarya</taxon>
        <taxon>Ascomycota</taxon>
        <taxon>Pezizomycotina</taxon>
        <taxon>Dothideomycetes</taxon>
        <taxon>Dothideomycetidae</taxon>
        <taxon>Capnodiales</taxon>
        <taxon>Piedraiaceae</taxon>
        <taxon>Piedraia</taxon>
    </lineage>
</organism>
<dbReference type="InterPro" id="IPR013083">
    <property type="entry name" value="Znf_RING/FYVE/PHD"/>
</dbReference>
<dbReference type="SUPFAM" id="SSF53300">
    <property type="entry name" value="vWA-like"/>
    <property type="match status" value="1"/>
</dbReference>
<dbReference type="InterPro" id="IPR001841">
    <property type="entry name" value="Znf_RING"/>
</dbReference>
<name>A0A6A7C4E5_9PEZI</name>
<dbReference type="GO" id="GO:0008270">
    <property type="term" value="F:zinc ion binding"/>
    <property type="evidence" value="ECO:0007669"/>
    <property type="project" value="UniProtKB-KW"/>
</dbReference>
<dbReference type="Gene3D" id="3.40.50.410">
    <property type="entry name" value="von Willebrand factor, type A domain"/>
    <property type="match status" value="1"/>
</dbReference>
<dbReference type="Gene3D" id="3.30.40.10">
    <property type="entry name" value="Zinc/RING finger domain, C3HC4 (zinc finger)"/>
    <property type="match status" value="1"/>
</dbReference>
<evidence type="ECO:0000313" key="6">
    <source>
        <dbReference type="Proteomes" id="UP000799421"/>
    </source>
</evidence>
<dbReference type="PROSITE" id="PS50089">
    <property type="entry name" value="ZF_RING_2"/>
    <property type="match status" value="1"/>
</dbReference>
<feature type="compositionally biased region" description="Polar residues" evidence="2">
    <location>
        <begin position="402"/>
        <end position="413"/>
    </location>
</feature>
<dbReference type="AlphaFoldDB" id="A0A6A7C4E5"/>
<dbReference type="Pfam" id="PF00092">
    <property type="entry name" value="VWA"/>
    <property type="match status" value="1"/>
</dbReference>
<gene>
    <name evidence="5" type="ORF">K470DRAFT_269030</name>
</gene>
<dbReference type="PROSITE" id="PS50234">
    <property type="entry name" value="VWFA"/>
    <property type="match status" value="1"/>
</dbReference>